<evidence type="ECO:0000259" key="6">
    <source>
        <dbReference type="Pfam" id="PF00149"/>
    </source>
</evidence>
<keyword evidence="5" id="KW-0464">Manganese</keyword>
<dbReference type="Proteomes" id="UP000244248">
    <property type="component" value="Unassembled WGS sequence"/>
</dbReference>
<dbReference type="AlphaFoldDB" id="A0A2T5MJ38"/>
<feature type="domain" description="Calcineurin-like phosphoesterase" evidence="6">
    <location>
        <begin position="14"/>
        <end position="215"/>
    </location>
</feature>
<dbReference type="GO" id="GO:0009245">
    <property type="term" value="P:lipid A biosynthetic process"/>
    <property type="evidence" value="ECO:0007669"/>
    <property type="project" value="TreeGrafter"/>
</dbReference>
<keyword evidence="4" id="KW-0472">Membrane</keyword>
<keyword evidence="2" id="KW-0997">Cell inner membrane</keyword>
<keyword evidence="7" id="KW-0378">Hydrolase</keyword>
<comment type="caution">
    <text evidence="7">The sequence shown here is derived from an EMBL/GenBank/DDBJ whole genome shotgun (WGS) entry which is preliminary data.</text>
</comment>
<keyword evidence="8" id="KW-1185">Reference proteome</keyword>
<dbReference type="Gene3D" id="3.60.21.10">
    <property type="match status" value="1"/>
</dbReference>
<evidence type="ECO:0000313" key="8">
    <source>
        <dbReference type="Proteomes" id="UP000244248"/>
    </source>
</evidence>
<reference evidence="7 8" key="1">
    <citation type="submission" date="2018-04" db="EMBL/GenBank/DDBJ databases">
        <title>Novel species isolated from glacier.</title>
        <authorList>
            <person name="Liu Q."/>
            <person name="Xin Y.-H."/>
        </authorList>
    </citation>
    <scope>NUCLEOTIDE SEQUENCE [LARGE SCALE GENOMIC DNA]</scope>
    <source>
        <strain evidence="7 8">GT1R17</strain>
    </source>
</reference>
<dbReference type="RefSeq" id="WP_107938294.1">
    <property type="nucleotide sequence ID" value="NZ_QANS01000001.1"/>
</dbReference>
<dbReference type="PANTHER" id="PTHR34990">
    <property type="entry name" value="UDP-2,3-DIACYLGLUCOSAMINE HYDROLASE-RELATED"/>
    <property type="match status" value="1"/>
</dbReference>
<accession>A0A2T5MJ38</accession>
<keyword evidence="1" id="KW-1003">Cell membrane</keyword>
<organism evidence="7 8">
    <name type="scientific">Stenotrophobium rhamnosiphilum</name>
    <dbReference type="NCBI Taxonomy" id="2029166"/>
    <lineage>
        <taxon>Bacteria</taxon>
        <taxon>Pseudomonadati</taxon>
        <taxon>Pseudomonadota</taxon>
        <taxon>Gammaproteobacteria</taxon>
        <taxon>Nevskiales</taxon>
        <taxon>Nevskiaceae</taxon>
        <taxon>Stenotrophobium</taxon>
    </lineage>
</organism>
<proteinExistence type="predicted"/>
<evidence type="ECO:0000313" key="7">
    <source>
        <dbReference type="EMBL" id="PTU32585.1"/>
    </source>
</evidence>
<protein>
    <submittedName>
        <fullName evidence="7">UDP-2,3-diacylglucosamine hydrolase</fullName>
    </submittedName>
</protein>
<dbReference type="EMBL" id="QANS01000001">
    <property type="protein sequence ID" value="PTU32585.1"/>
    <property type="molecule type" value="Genomic_DNA"/>
</dbReference>
<dbReference type="InterPro" id="IPR029052">
    <property type="entry name" value="Metallo-depent_PP-like"/>
</dbReference>
<dbReference type="SUPFAM" id="SSF56300">
    <property type="entry name" value="Metallo-dependent phosphatases"/>
    <property type="match status" value="1"/>
</dbReference>
<evidence type="ECO:0000256" key="4">
    <source>
        <dbReference type="ARBA" id="ARBA00023136"/>
    </source>
</evidence>
<dbReference type="GO" id="GO:0008758">
    <property type="term" value="F:UDP-2,3-diacylglucosamine hydrolase activity"/>
    <property type="evidence" value="ECO:0007669"/>
    <property type="project" value="TreeGrafter"/>
</dbReference>
<name>A0A2T5MJ38_9GAMM</name>
<evidence type="ECO:0000256" key="2">
    <source>
        <dbReference type="ARBA" id="ARBA00022519"/>
    </source>
</evidence>
<dbReference type="CDD" id="cd07398">
    <property type="entry name" value="MPP_YbbF-LpxH"/>
    <property type="match status" value="1"/>
</dbReference>
<evidence type="ECO:0000256" key="1">
    <source>
        <dbReference type="ARBA" id="ARBA00022475"/>
    </source>
</evidence>
<dbReference type="GO" id="GO:0046872">
    <property type="term" value="F:metal ion binding"/>
    <property type="evidence" value="ECO:0007669"/>
    <property type="project" value="UniProtKB-KW"/>
</dbReference>
<evidence type="ECO:0000256" key="3">
    <source>
        <dbReference type="ARBA" id="ARBA00022723"/>
    </source>
</evidence>
<dbReference type="GO" id="GO:0016020">
    <property type="term" value="C:membrane"/>
    <property type="evidence" value="ECO:0007669"/>
    <property type="project" value="GOC"/>
</dbReference>
<sequence>MKKEKSDRATNRYKTLWISDVHLGTSGCKAEFLVDFLKHNECDKLYLVGDIIDGWKLKSNFYWPQEHTNVIRRILTKSKRGTKVFYVTGNHDEFLRKFVEYKLEMGNIQVVNEAIHTTADGRKLLVTHGDQFDVITRYHKWIALAGDAIYESTMSFNLWFNRGRALMGMRYWSLSAFAKQRVKTAVNVVSNFEDSVARECKRRELDGVICGHIHHAEIRELHGVTYHNCGDWVESCTALGEDANGKISVIQWVSLDHLNQSPKVSQLRRKAS</sequence>
<dbReference type="FunFam" id="3.60.21.10:FF:000029">
    <property type="entry name" value="UDP-2,3-diacylglucosamine hydrolase"/>
    <property type="match status" value="1"/>
</dbReference>
<dbReference type="PANTHER" id="PTHR34990:SF2">
    <property type="entry name" value="BLL8164 PROTEIN"/>
    <property type="match status" value="1"/>
</dbReference>
<dbReference type="Pfam" id="PF00149">
    <property type="entry name" value="Metallophos"/>
    <property type="match status" value="1"/>
</dbReference>
<dbReference type="InterPro" id="IPR043461">
    <property type="entry name" value="LpxH-like"/>
</dbReference>
<gene>
    <name evidence="7" type="ORF">CJD38_00180</name>
</gene>
<keyword evidence="3" id="KW-0479">Metal-binding</keyword>
<evidence type="ECO:0000256" key="5">
    <source>
        <dbReference type="ARBA" id="ARBA00023211"/>
    </source>
</evidence>
<dbReference type="OrthoDB" id="9802481at2"/>
<dbReference type="InterPro" id="IPR004843">
    <property type="entry name" value="Calcineurin-like_PHP"/>
</dbReference>